<dbReference type="PROSITE" id="PS50043">
    <property type="entry name" value="HTH_LUXR_2"/>
    <property type="match status" value="1"/>
</dbReference>
<dbReference type="AlphaFoldDB" id="A0A031FUW0"/>
<evidence type="ECO:0000259" key="4">
    <source>
        <dbReference type="PROSITE" id="PS50043"/>
    </source>
</evidence>
<reference evidence="5 6" key="1">
    <citation type="submission" date="2014-03" db="EMBL/GenBank/DDBJ databases">
        <title>Draft Genome Sequences of 13 Willow Endophytes.</title>
        <authorList>
            <person name="Gan H.Y."/>
            <person name="Gan H.M."/>
            <person name="Savka M.A."/>
            <person name="Hudson A.O."/>
        </authorList>
    </citation>
    <scope>NUCLEOTIDE SEQUENCE [LARGE SCALE GENOMIC DNA]</scope>
    <source>
        <strain evidence="5 6">RIT293</strain>
    </source>
</reference>
<dbReference type="InterPro" id="IPR036388">
    <property type="entry name" value="WH-like_DNA-bd_sf"/>
</dbReference>
<evidence type="ECO:0000256" key="3">
    <source>
        <dbReference type="ARBA" id="ARBA00023163"/>
    </source>
</evidence>
<feature type="domain" description="HTH luxR-type" evidence="4">
    <location>
        <begin position="741"/>
        <end position="806"/>
    </location>
</feature>
<keyword evidence="6" id="KW-1185">Reference proteome</keyword>
<dbReference type="OrthoDB" id="4811808at2"/>
<dbReference type="GO" id="GO:0006355">
    <property type="term" value="P:regulation of DNA-templated transcription"/>
    <property type="evidence" value="ECO:0007669"/>
    <property type="project" value="InterPro"/>
</dbReference>
<dbReference type="RefSeq" id="WP_036310614.1">
    <property type="nucleotide sequence ID" value="NZ_JFYO01000004.1"/>
</dbReference>
<organism evidence="5 6">
    <name type="scientific">Microbacterium oleivorans</name>
    <dbReference type="NCBI Taxonomy" id="273677"/>
    <lineage>
        <taxon>Bacteria</taxon>
        <taxon>Bacillati</taxon>
        <taxon>Actinomycetota</taxon>
        <taxon>Actinomycetes</taxon>
        <taxon>Micrococcales</taxon>
        <taxon>Microbacteriaceae</taxon>
        <taxon>Microbacterium</taxon>
    </lineage>
</organism>
<dbReference type="eggNOG" id="COG2197">
    <property type="taxonomic scope" value="Bacteria"/>
</dbReference>
<sequence>MARAHFSGTSPSLFLWPQLALTHVEETLFDDGNPLRLVVVGPAGSDKSPLLAEIARRAPTTGDTLFVDDAHLLSDAELRDLDARLDDPDAGLVLACRPWPWRPALTSLIRRVEHSRPLLALGQVDAEDISLALQRAQRSIDPGCIAGIVEVTASVTWLVKEVLAAHGDGFCRDPSHERAIRAVGEVIALRLDTLDPDTSRVVRRASLAGDDLPASVDAVASDVAAGHAEGLLLRGGHTIPIVADAVRRTTRVSEMIDLLDSTPWVPLDADVVSALGRHHDPRLARALQTHADEAVAYDAERAIELYDAALSAGADATVIAIRKARLAWARGDIDEAAALVDGVAADATGDERDEAVRILGSSWSARGFLRASSAAYRAYGSDGDPVLRAQAAIVAFGTGDAGPLRELIRTNDIDPGGLPTTVRVAHTTMLRGLAASLSSPASGAFDDLVRASETYGDSGEAGPIPELPAVIAAIVAINIGEIDTAANLMSDALMEEHGGPWARSRLLLWSAWIAVHRQNPEEAAARLADVDASILPLSAREVLIRDAVMLAHVRRYGTTEELQAVWERVRDDVRQVEPDLYLLHPLRDFIETSAMFGDGDRVAPAVDALRGILSGLGDPPLWRIPLLWSRYQSAGLAGDTHGVSHVSRALSVAARDSRVAAAMNAAATEWSRTRVDEGDIDRVERTASRLAALGYAWEGARMAMILSERVRDRRVGTRLAAIARQIHPNAVPASAANGSSSLEEGGLLSAREREVAGLVLSGMTYAEIGETIFISPRTAEHHIARIRRRLGATSRTDLIAKLQAIVGPDEGQAPGPGVR</sequence>
<dbReference type="InterPro" id="IPR000792">
    <property type="entry name" value="Tscrpt_reg_LuxR_C"/>
</dbReference>
<keyword evidence="3" id="KW-0804">Transcription</keyword>
<evidence type="ECO:0000256" key="1">
    <source>
        <dbReference type="ARBA" id="ARBA00023015"/>
    </source>
</evidence>
<evidence type="ECO:0000313" key="6">
    <source>
        <dbReference type="Proteomes" id="UP000024001"/>
    </source>
</evidence>
<name>A0A031FUW0_9MICO</name>
<keyword evidence="5" id="KW-0378">Hydrolase</keyword>
<dbReference type="GO" id="GO:0016787">
    <property type="term" value="F:hydrolase activity"/>
    <property type="evidence" value="ECO:0007669"/>
    <property type="project" value="UniProtKB-KW"/>
</dbReference>
<dbReference type="CDD" id="cd06170">
    <property type="entry name" value="LuxR_C_like"/>
    <property type="match status" value="1"/>
</dbReference>
<evidence type="ECO:0000256" key="2">
    <source>
        <dbReference type="ARBA" id="ARBA00023125"/>
    </source>
</evidence>
<evidence type="ECO:0000313" key="5">
    <source>
        <dbReference type="EMBL" id="EZP28368.1"/>
    </source>
</evidence>
<dbReference type="Gene3D" id="1.10.10.10">
    <property type="entry name" value="Winged helix-like DNA-binding domain superfamily/Winged helix DNA-binding domain"/>
    <property type="match status" value="1"/>
</dbReference>
<comment type="caution">
    <text evidence="5">The sequence shown here is derived from an EMBL/GenBank/DDBJ whole genome shotgun (WGS) entry which is preliminary data.</text>
</comment>
<dbReference type="PANTHER" id="PTHR44688">
    <property type="entry name" value="DNA-BINDING TRANSCRIPTIONAL ACTIVATOR DEVR_DOSR"/>
    <property type="match status" value="1"/>
</dbReference>
<gene>
    <name evidence="5" type="ORF">BW34_01348</name>
</gene>
<dbReference type="PATRIC" id="fig|273677.3.peg.1329"/>
<dbReference type="InterPro" id="IPR016032">
    <property type="entry name" value="Sig_transdc_resp-reg_C-effctor"/>
</dbReference>
<keyword evidence="1" id="KW-0805">Transcription regulation</keyword>
<protein>
    <submittedName>
        <fullName evidence="5">Hydrolase, alpha/beta domain protein</fullName>
    </submittedName>
</protein>
<dbReference type="PANTHER" id="PTHR44688:SF16">
    <property type="entry name" value="DNA-BINDING TRANSCRIPTIONAL ACTIVATOR DEVR_DOSR"/>
    <property type="match status" value="1"/>
</dbReference>
<dbReference type="SUPFAM" id="SSF46894">
    <property type="entry name" value="C-terminal effector domain of the bipartite response regulators"/>
    <property type="match status" value="1"/>
</dbReference>
<keyword evidence="2" id="KW-0238">DNA-binding</keyword>
<dbReference type="Pfam" id="PF00196">
    <property type="entry name" value="GerE"/>
    <property type="match status" value="1"/>
</dbReference>
<proteinExistence type="predicted"/>
<accession>A0A031FUW0</accession>
<dbReference type="PRINTS" id="PR00038">
    <property type="entry name" value="HTHLUXR"/>
</dbReference>
<dbReference type="Proteomes" id="UP000024001">
    <property type="component" value="Unassembled WGS sequence"/>
</dbReference>
<dbReference type="EMBL" id="JFYO01000004">
    <property type="protein sequence ID" value="EZP28368.1"/>
    <property type="molecule type" value="Genomic_DNA"/>
</dbReference>
<dbReference type="GO" id="GO:0003677">
    <property type="term" value="F:DNA binding"/>
    <property type="evidence" value="ECO:0007669"/>
    <property type="project" value="UniProtKB-KW"/>
</dbReference>
<dbReference type="SMART" id="SM00421">
    <property type="entry name" value="HTH_LUXR"/>
    <property type="match status" value="1"/>
</dbReference>